<evidence type="ECO:0000256" key="1">
    <source>
        <dbReference type="SAM" id="MobiDB-lite"/>
    </source>
</evidence>
<accession>A0A502D0D0</accession>
<dbReference type="OrthoDB" id="5185521at2"/>
<keyword evidence="2" id="KW-1133">Transmembrane helix</keyword>
<sequence length="351" mass="36681">MNTMKLPTGEDVTQYIAAVRAELADLPPDDLDDLTGGLEADLSELVAESPSGLAGLASPQEYAAELRSAAGFPVRAEQSKPTWWSQQKDLARRDLANLAADYPAVRQARDLAIELRPVWWIARGVALAWLLVIWGSVSMLLYPLAIIGAVVSVYVGRRGAELVGWPRRLLMAANAVAVLGVVFALGAAIASSRGYVGYNNAPYPEPMSEPGLQFNGTPSSNLYVYDKDGKPVTDVRIFTDTGQSVDLAGGFLGPDGSPLHGPADIYGHPWDNTFPLPTDQGAGVDTNPDVWTPPSAIPPLGTAATAASPTTAPTGSPSGTVTTPGGAATTMPTTSPPVRPTSSLPVPTTTN</sequence>
<keyword evidence="4" id="KW-1185">Reference proteome</keyword>
<dbReference type="EMBL" id="RCZM01000001">
    <property type="protein sequence ID" value="TPG18987.1"/>
    <property type="molecule type" value="Genomic_DNA"/>
</dbReference>
<feature type="region of interest" description="Disordered" evidence="1">
    <location>
        <begin position="296"/>
        <end position="351"/>
    </location>
</feature>
<feature type="compositionally biased region" description="Low complexity" evidence="1">
    <location>
        <begin position="340"/>
        <end position="351"/>
    </location>
</feature>
<protein>
    <submittedName>
        <fullName evidence="3">Uncharacterized protein</fullName>
    </submittedName>
</protein>
<dbReference type="AlphaFoldDB" id="A0A502D0D0"/>
<dbReference type="RefSeq" id="WP_140736623.1">
    <property type="nucleotide sequence ID" value="NZ_RCZM01000001.1"/>
</dbReference>
<proteinExistence type="predicted"/>
<reference evidence="3 4" key="1">
    <citation type="journal article" date="2019" name="Environ. Microbiol.">
        <title>Species interactions and distinct microbial communities in high Arctic permafrost affected cryosols are associated with the CH4 and CO2 gas fluxes.</title>
        <authorList>
            <person name="Altshuler I."/>
            <person name="Hamel J."/>
            <person name="Turney S."/>
            <person name="Magnuson E."/>
            <person name="Levesque R."/>
            <person name="Greer C."/>
            <person name="Whyte L.G."/>
        </authorList>
    </citation>
    <scope>NUCLEOTIDE SEQUENCE [LARGE SCALE GENOMIC DNA]</scope>
    <source>
        <strain evidence="3 4">S9.3A</strain>
    </source>
</reference>
<name>A0A502D0D0_9MICO</name>
<organism evidence="3 4">
    <name type="scientific">Pedococcus bigeumensis</name>
    <dbReference type="NCBI Taxonomy" id="433644"/>
    <lineage>
        <taxon>Bacteria</taxon>
        <taxon>Bacillati</taxon>
        <taxon>Actinomycetota</taxon>
        <taxon>Actinomycetes</taxon>
        <taxon>Micrococcales</taxon>
        <taxon>Intrasporangiaceae</taxon>
        <taxon>Pedococcus</taxon>
    </lineage>
</organism>
<keyword evidence="2" id="KW-0472">Membrane</keyword>
<feature type="compositionally biased region" description="Low complexity" evidence="1">
    <location>
        <begin position="298"/>
        <end position="333"/>
    </location>
</feature>
<keyword evidence="2" id="KW-0812">Transmembrane</keyword>
<evidence type="ECO:0000313" key="3">
    <source>
        <dbReference type="EMBL" id="TPG18987.1"/>
    </source>
</evidence>
<gene>
    <name evidence="3" type="ORF">EAH86_00150</name>
</gene>
<evidence type="ECO:0000313" key="4">
    <source>
        <dbReference type="Proteomes" id="UP000317722"/>
    </source>
</evidence>
<feature type="transmembrane region" description="Helical" evidence="2">
    <location>
        <begin position="140"/>
        <end position="157"/>
    </location>
</feature>
<evidence type="ECO:0000256" key="2">
    <source>
        <dbReference type="SAM" id="Phobius"/>
    </source>
</evidence>
<feature type="transmembrane region" description="Helical" evidence="2">
    <location>
        <begin position="169"/>
        <end position="190"/>
    </location>
</feature>
<comment type="caution">
    <text evidence="3">The sequence shown here is derived from an EMBL/GenBank/DDBJ whole genome shotgun (WGS) entry which is preliminary data.</text>
</comment>
<dbReference type="Proteomes" id="UP000317722">
    <property type="component" value="Unassembled WGS sequence"/>
</dbReference>